<gene>
    <name evidence="3" type="ORF">PCON_07864</name>
</gene>
<evidence type="ECO:0000313" key="4">
    <source>
        <dbReference type="Proteomes" id="UP000018144"/>
    </source>
</evidence>
<dbReference type="InterPro" id="IPR038765">
    <property type="entry name" value="Papain-like_cys_pep_sf"/>
</dbReference>
<dbReference type="CDD" id="cd22762">
    <property type="entry name" value="OTU_fungi_OTU2-like"/>
    <property type="match status" value="1"/>
</dbReference>
<dbReference type="SUPFAM" id="SSF54001">
    <property type="entry name" value="Cysteine proteinases"/>
    <property type="match status" value="1"/>
</dbReference>
<dbReference type="InterPro" id="IPR050704">
    <property type="entry name" value="Peptidase_C85-like"/>
</dbReference>
<dbReference type="Proteomes" id="UP000018144">
    <property type="component" value="Unassembled WGS sequence"/>
</dbReference>
<accession>U4LCQ0</accession>
<dbReference type="EMBL" id="HF935407">
    <property type="protein sequence ID" value="CCX08271.1"/>
    <property type="molecule type" value="Genomic_DNA"/>
</dbReference>
<feature type="domain" description="OTU" evidence="2">
    <location>
        <begin position="172"/>
        <end position="305"/>
    </location>
</feature>
<keyword evidence="4" id="KW-1185">Reference proteome</keyword>
<dbReference type="InterPro" id="IPR003323">
    <property type="entry name" value="OTU_dom"/>
</dbReference>
<dbReference type="AlphaFoldDB" id="U4LCQ0"/>
<dbReference type="PANTHER" id="PTHR12419">
    <property type="entry name" value="OTU DOMAIN CONTAINING PROTEIN"/>
    <property type="match status" value="1"/>
</dbReference>
<sequence>MEELLAKHRKELRDLQNRITSQKKQATKKTRKSVNEACDNLEKQTKERQAREIEALQIGGAATADDEKNEAASGNANENNDNVYVPPPSDPEDDEPTKNDTTPDDVPPIEKLSISPVQQGGKKPNRQKARLARRAAEAAAASEAAALEAQSLPKLREREMATMEKLFETHGLTEHQIAPDGHCLYSAFAHSLKTAGLELDEMPKDYKEARKSCAEFMKGHRDDFEAFLEEDFDTHVKNVEGTAEWGGQTEVLALGRAFNVKVNILQAEGRGVEKMNEDGEKGEVWLGYYRHSFGLGEHYNSLVKKA</sequence>
<dbReference type="PROSITE" id="PS50802">
    <property type="entry name" value="OTU"/>
    <property type="match status" value="1"/>
</dbReference>
<dbReference type="STRING" id="1076935.U4LCQ0"/>
<dbReference type="Gene3D" id="3.90.70.80">
    <property type="match status" value="1"/>
</dbReference>
<dbReference type="PANTHER" id="PTHR12419:SF10">
    <property type="entry name" value="DEUBIQUITINASE OTUD6B"/>
    <property type="match status" value="1"/>
</dbReference>
<dbReference type="GO" id="GO:0016579">
    <property type="term" value="P:protein deubiquitination"/>
    <property type="evidence" value="ECO:0007669"/>
    <property type="project" value="TreeGrafter"/>
</dbReference>
<feature type="compositionally biased region" description="Low complexity" evidence="1">
    <location>
        <begin position="71"/>
        <end position="82"/>
    </location>
</feature>
<evidence type="ECO:0000256" key="1">
    <source>
        <dbReference type="SAM" id="MobiDB-lite"/>
    </source>
</evidence>
<organism evidence="3 4">
    <name type="scientific">Pyronema omphalodes (strain CBS 100304)</name>
    <name type="common">Pyronema confluens</name>
    <dbReference type="NCBI Taxonomy" id="1076935"/>
    <lineage>
        <taxon>Eukaryota</taxon>
        <taxon>Fungi</taxon>
        <taxon>Dikarya</taxon>
        <taxon>Ascomycota</taxon>
        <taxon>Pezizomycotina</taxon>
        <taxon>Pezizomycetes</taxon>
        <taxon>Pezizales</taxon>
        <taxon>Pyronemataceae</taxon>
        <taxon>Pyronema</taxon>
    </lineage>
</organism>
<evidence type="ECO:0000313" key="3">
    <source>
        <dbReference type="EMBL" id="CCX08271.1"/>
    </source>
</evidence>
<reference evidence="3 4" key="1">
    <citation type="journal article" date="2013" name="PLoS Genet.">
        <title>The genome and development-dependent transcriptomes of Pyronema confluens: a window into fungal evolution.</title>
        <authorList>
            <person name="Traeger S."/>
            <person name="Altegoer F."/>
            <person name="Freitag M."/>
            <person name="Gabaldon T."/>
            <person name="Kempken F."/>
            <person name="Kumar A."/>
            <person name="Marcet-Houben M."/>
            <person name="Poggeler S."/>
            <person name="Stajich J.E."/>
            <person name="Nowrousian M."/>
        </authorList>
    </citation>
    <scope>NUCLEOTIDE SEQUENCE [LARGE SCALE GENOMIC DNA]</scope>
    <source>
        <strain evidence="4">CBS 100304</strain>
        <tissue evidence="3">Vegetative mycelium</tissue>
    </source>
</reference>
<proteinExistence type="predicted"/>
<dbReference type="OMA" id="YELGAHY"/>
<feature type="region of interest" description="Disordered" evidence="1">
    <location>
        <begin position="1"/>
        <end position="130"/>
    </location>
</feature>
<dbReference type="InterPro" id="IPR049771">
    <property type="entry name" value="OTU2-like_OTU"/>
</dbReference>
<dbReference type="eggNOG" id="KOG2606">
    <property type="taxonomic scope" value="Eukaryota"/>
</dbReference>
<evidence type="ECO:0000259" key="2">
    <source>
        <dbReference type="PROSITE" id="PS50802"/>
    </source>
</evidence>
<name>U4LCQ0_PYROM</name>
<dbReference type="GO" id="GO:0004843">
    <property type="term" value="F:cysteine-type deubiquitinase activity"/>
    <property type="evidence" value="ECO:0007669"/>
    <property type="project" value="TreeGrafter"/>
</dbReference>
<protein>
    <submittedName>
        <fullName evidence="3">Similar to OTU domain-containing protein 2 acc. no. P38747</fullName>
    </submittedName>
</protein>
<feature type="compositionally biased region" description="Basic and acidic residues" evidence="1">
    <location>
        <begin position="40"/>
        <end position="54"/>
    </location>
</feature>
<feature type="compositionally biased region" description="Basic and acidic residues" evidence="1">
    <location>
        <begin position="1"/>
        <end position="16"/>
    </location>
</feature>
<dbReference type="Pfam" id="PF02338">
    <property type="entry name" value="OTU"/>
    <property type="match status" value="1"/>
</dbReference>
<dbReference type="OrthoDB" id="415023at2759"/>